<dbReference type="Proteomes" id="UP001251374">
    <property type="component" value="Unassembled WGS sequence"/>
</dbReference>
<evidence type="ECO:0000259" key="2">
    <source>
        <dbReference type="Pfam" id="PF05229"/>
    </source>
</evidence>
<evidence type="ECO:0000313" key="3">
    <source>
        <dbReference type="EMBL" id="MDR5903993.1"/>
    </source>
</evidence>
<feature type="chain" id="PRO_5046431972" evidence="1">
    <location>
        <begin position="30"/>
        <end position="172"/>
    </location>
</feature>
<organism evidence="3 4">
    <name type="scientific">Franzmannia qiaohouensis</name>
    <dbReference type="NCBI Taxonomy" id="1329370"/>
    <lineage>
        <taxon>Bacteria</taxon>
        <taxon>Pseudomonadati</taxon>
        <taxon>Pseudomonadota</taxon>
        <taxon>Gammaproteobacteria</taxon>
        <taxon>Oceanospirillales</taxon>
        <taxon>Halomonadaceae</taxon>
        <taxon>Franzmannia</taxon>
    </lineage>
</organism>
<comment type="caution">
    <text evidence="3">The sequence shown here is derived from an EMBL/GenBank/DDBJ whole genome shotgun (WGS) entry which is preliminary data.</text>
</comment>
<reference evidence="3 4" key="1">
    <citation type="submission" date="2023-04" db="EMBL/GenBank/DDBJ databases">
        <title>A long-awaited taxogenomic arrangement of the family Halomonadaceae.</title>
        <authorList>
            <person name="De La Haba R."/>
            <person name="Chuvochina M."/>
            <person name="Wittouck S."/>
            <person name="Arahal D.R."/>
            <person name="Sanchez-Porro C."/>
            <person name="Hugenholtz P."/>
            <person name="Ventosa A."/>
        </authorList>
    </citation>
    <scope>NUCLEOTIDE SEQUENCE [LARGE SCALE GENOMIC DNA]</scope>
    <source>
        <strain evidence="3 4">DSM 26770</strain>
    </source>
</reference>
<sequence>MRNKTFSLRKLALISAVALAAGGSAVVHAQQSTDLDVSATVVASCTIGATALAFGDYDPIDPVALDGTGNVTVTCTQDAPVAITLGQGANPGGTSSDAAPERQLTDATNFLTYSLFSDAGRTTEWTNDATGSVATTGTGAAEDHTVFGRIDGAQSSAPAGAYTDTVVATVTF</sequence>
<dbReference type="SMART" id="SM00972">
    <property type="entry name" value="SCPU"/>
    <property type="match status" value="1"/>
</dbReference>
<dbReference type="RefSeq" id="WP_309716148.1">
    <property type="nucleotide sequence ID" value="NZ_JARWAM010000001.1"/>
</dbReference>
<dbReference type="InterPro" id="IPR007893">
    <property type="entry name" value="Spore_coat_U/FanG"/>
</dbReference>
<evidence type="ECO:0000256" key="1">
    <source>
        <dbReference type="SAM" id="SignalP"/>
    </source>
</evidence>
<proteinExistence type="predicted"/>
<accession>A0ABU1H959</accession>
<name>A0ABU1H959_9GAMM</name>
<dbReference type="Pfam" id="PF05229">
    <property type="entry name" value="SCPU"/>
    <property type="match status" value="1"/>
</dbReference>
<protein>
    <submittedName>
        <fullName evidence="3">Spore coat U domain-containing protein</fullName>
    </submittedName>
</protein>
<dbReference type="PANTHER" id="PTHR37089:SF3">
    <property type="entry name" value="EXPORTED PROTEIN"/>
    <property type="match status" value="1"/>
</dbReference>
<gene>
    <name evidence="3" type="ORF">QC821_01740</name>
</gene>
<feature type="signal peptide" evidence="1">
    <location>
        <begin position="1"/>
        <end position="29"/>
    </location>
</feature>
<dbReference type="PANTHER" id="PTHR37089">
    <property type="entry name" value="PROTEIN U-RELATED"/>
    <property type="match status" value="1"/>
</dbReference>
<keyword evidence="1" id="KW-0732">Signal</keyword>
<dbReference type="EMBL" id="JARWAM010000001">
    <property type="protein sequence ID" value="MDR5903993.1"/>
    <property type="molecule type" value="Genomic_DNA"/>
</dbReference>
<evidence type="ECO:0000313" key="4">
    <source>
        <dbReference type="Proteomes" id="UP001251374"/>
    </source>
</evidence>
<dbReference type="InterPro" id="IPR053167">
    <property type="entry name" value="Spore_coat_component"/>
</dbReference>
<feature type="domain" description="Spore coat protein U/FanG" evidence="2">
    <location>
        <begin position="34"/>
        <end position="169"/>
    </location>
</feature>
<keyword evidence="4" id="KW-1185">Reference proteome</keyword>